<dbReference type="GO" id="GO:0160138">
    <property type="term" value="F:23S rRNA pseudouridine(2604) synthase activity"/>
    <property type="evidence" value="ECO:0007669"/>
    <property type="project" value="UniProtKB-EC"/>
</dbReference>
<evidence type="ECO:0000313" key="8">
    <source>
        <dbReference type="EMBL" id="KID55625.1"/>
    </source>
</evidence>
<dbReference type="EMBL" id="JWIC01000008">
    <property type="protein sequence ID" value="KID55625.1"/>
    <property type="molecule type" value="Genomic_DNA"/>
</dbReference>
<keyword evidence="5" id="KW-0694">RNA-binding</keyword>
<dbReference type="SUPFAM" id="SSF55120">
    <property type="entry name" value="Pseudouridine synthase"/>
    <property type="match status" value="1"/>
</dbReference>
<dbReference type="InterPro" id="IPR050343">
    <property type="entry name" value="RsuA_PseudoU_synthase"/>
</dbReference>
<dbReference type="InterPro" id="IPR002942">
    <property type="entry name" value="S4_RNA-bd"/>
</dbReference>
<evidence type="ECO:0000259" key="7">
    <source>
        <dbReference type="SMART" id="SM00363"/>
    </source>
</evidence>
<dbReference type="RefSeq" id="WP_039611294.1">
    <property type="nucleotide sequence ID" value="NZ_JWIC01000008.1"/>
</dbReference>
<dbReference type="SUPFAM" id="SSF55174">
    <property type="entry name" value="Alpha-L RNA-binding motif"/>
    <property type="match status" value="1"/>
</dbReference>
<dbReference type="CDD" id="cd00165">
    <property type="entry name" value="S4"/>
    <property type="match status" value="1"/>
</dbReference>
<gene>
    <name evidence="8" type="ORF">JF50_20595</name>
</gene>
<evidence type="ECO:0000256" key="5">
    <source>
        <dbReference type="PROSITE-ProRule" id="PRU00182"/>
    </source>
</evidence>
<dbReference type="InterPro" id="IPR036986">
    <property type="entry name" value="S4_RNA-bd_sf"/>
</dbReference>
<evidence type="ECO:0000256" key="4">
    <source>
        <dbReference type="ARBA" id="ARBA00036535"/>
    </source>
</evidence>
<evidence type="ECO:0000256" key="6">
    <source>
        <dbReference type="RuleBase" id="RU003887"/>
    </source>
</evidence>
<proteinExistence type="inferred from homology"/>
<dbReference type="SMART" id="SM00363">
    <property type="entry name" value="S4"/>
    <property type="match status" value="1"/>
</dbReference>
<dbReference type="NCBIfam" id="TIGR00093">
    <property type="entry name" value="pseudouridine synthase"/>
    <property type="match status" value="1"/>
</dbReference>
<evidence type="ECO:0000256" key="3">
    <source>
        <dbReference type="ARBA" id="ARBA00036390"/>
    </source>
</evidence>
<evidence type="ECO:0000313" key="9">
    <source>
        <dbReference type="Proteomes" id="UP000031327"/>
    </source>
</evidence>
<reference evidence="8 9" key="1">
    <citation type="submission" date="2014-12" db="EMBL/GenBank/DDBJ databases">
        <title>Draft Genome Sequence of Pseudoalteromonas luteoviolacea HI1.</title>
        <authorList>
            <person name="Asahina A.Y."/>
            <person name="Hadfield M.G."/>
        </authorList>
    </citation>
    <scope>NUCLEOTIDE SEQUENCE [LARGE SCALE GENOMIC DNA]</scope>
    <source>
        <strain evidence="8 9">HI1</strain>
    </source>
</reference>
<dbReference type="Gene3D" id="3.10.290.10">
    <property type="entry name" value="RNA-binding S4 domain"/>
    <property type="match status" value="1"/>
</dbReference>
<sequence length="234" mass="26538">MSEPISHPPMRLAKYLSHCGICSRRQASRLIEQGLVQVNGRPANHIDHVTEQDDIWVEGKRIAGLAPKRLYIYHKPVGIDCKLNTDDPASLVHYLPYTTRVYPIGRLDKDSRGLLLLTNDGELCHALIHPDQHQEKEYRVTVDKEIDEAFCLAMSQGVPVDGQLTLPCSVKKIGPNTFIIILKQGLNRQIRKMAKHCNRRVVDLYRTRIANITLDPNTLPEGDYCQIDIDTLTL</sequence>
<evidence type="ECO:0000256" key="2">
    <source>
        <dbReference type="ARBA" id="ARBA00023235"/>
    </source>
</evidence>
<dbReference type="InterPro" id="IPR018496">
    <property type="entry name" value="PsdUridine_synth_RsuA/RluB_CS"/>
</dbReference>
<dbReference type="InterPro" id="IPR006145">
    <property type="entry name" value="PsdUridine_synth_RsuA/RluA"/>
</dbReference>
<feature type="domain" description="RNA-binding S4" evidence="7">
    <location>
        <begin position="10"/>
        <end position="67"/>
    </location>
</feature>
<comment type="catalytic activity">
    <reaction evidence="3">
        <text>uridine(35) in tRNA(Tyr) = pseudouridine(35) in tRNA(Tyr)</text>
        <dbReference type="Rhea" id="RHEA:60556"/>
        <dbReference type="Rhea" id="RHEA-COMP:15607"/>
        <dbReference type="Rhea" id="RHEA-COMP:15608"/>
        <dbReference type="ChEBI" id="CHEBI:65314"/>
        <dbReference type="ChEBI" id="CHEBI:65315"/>
    </reaction>
</comment>
<dbReference type="Proteomes" id="UP000031327">
    <property type="component" value="Unassembled WGS sequence"/>
</dbReference>
<dbReference type="GO" id="GO:0003723">
    <property type="term" value="F:RNA binding"/>
    <property type="evidence" value="ECO:0007669"/>
    <property type="project" value="UniProtKB-KW"/>
</dbReference>
<dbReference type="InterPro" id="IPR020094">
    <property type="entry name" value="TruA/RsuA/RluB/E/F_N"/>
</dbReference>
<dbReference type="PROSITE" id="PS50889">
    <property type="entry name" value="S4"/>
    <property type="match status" value="1"/>
</dbReference>
<dbReference type="FunFam" id="3.10.290.10:FF:000003">
    <property type="entry name" value="Pseudouridine synthase"/>
    <property type="match status" value="1"/>
</dbReference>
<dbReference type="Pfam" id="PF01479">
    <property type="entry name" value="S4"/>
    <property type="match status" value="1"/>
</dbReference>
<dbReference type="PANTHER" id="PTHR47683">
    <property type="entry name" value="PSEUDOURIDINE SYNTHASE FAMILY PROTEIN-RELATED"/>
    <property type="match status" value="1"/>
</dbReference>
<organism evidence="8 9">
    <name type="scientific">Pseudoalteromonas luteoviolacea</name>
    <dbReference type="NCBI Taxonomy" id="43657"/>
    <lineage>
        <taxon>Bacteria</taxon>
        <taxon>Pseudomonadati</taxon>
        <taxon>Pseudomonadota</taxon>
        <taxon>Gammaproteobacteria</taxon>
        <taxon>Alteromonadales</taxon>
        <taxon>Pseudoalteromonadaceae</taxon>
        <taxon>Pseudoalteromonas</taxon>
    </lineage>
</organism>
<dbReference type="InterPro" id="IPR042092">
    <property type="entry name" value="PsdUridine_s_RsuA/RluB/E/F_cat"/>
</dbReference>
<keyword evidence="2 6" id="KW-0413">Isomerase</keyword>
<dbReference type="Gene3D" id="3.30.70.580">
    <property type="entry name" value="Pseudouridine synthase I, catalytic domain, N-terminal subdomain"/>
    <property type="match status" value="1"/>
</dbReference>
<comment type="similarity">
    <text evidence="1 6">Belongs to the pseudouridine synthase RsuA family.</text>
</comment>
<comment type="caution">
    <text evidence="8">The sequence shown here is derived from an EMBL/GenBank/DDBJ whole genome shotgun (WGS) entry which is preliminary data.</text>
</comment>
<dbReference type="Gene3D" id="3.30.70.1560">
    <property type="entry name" value="Alpha-L RNA-binding motif"/>
    <property type="match status" value="1"/>
</dbReference>
<dbReference type="AlphaFoldDB" id="A0A0C1Q812"/>
<dbReference type="GO" id="GO:0000455">
    <property type="term" value="P:enzyme-directed rRNA pseudouridine synthesis"/>
    <property type="evidence" value="ECO:0007669"/>
    <property type="project" value="UniProtKB-ARBA"/>
</dbReference>
<evidence type="ECO:0000256" key="1">
    <source>
        <dbReference type="ARBA" id="ARBA00008348"/>
    </source>
</evidence>
<dbReference type="Pfam" id="PF00849">
    <property type="entry name" value="PseudoU_synth_2"/>
    <property type="match status" value="1"/>
</dbReference>
<name>A0A0C1Q812_9GAMM</name>
<dbReference type="InterPro" id="IPR000748">
    <property type="entry name" value="PsdUridine_synth_RsuA/RluB/E/F"/>
</dbReference>
<dbReference type="EC" id="5.4.99.-" evidence="6"/>
<dbReference type="PROSITE" id="PS01149">
    <property type="entry name" value="PSI_RSU"/>
    <property type="match status" value="1"/>
</dbReference>
<comment type="catalytic activity">
    <reaction evidence="4">
        <text>uridine(2604) in 23S rRNA = pseudouridine(2604) in 23S rRNA</text>
        <dbReference type="Rhea" id="RHEA:38875"/>
        <dbReference type="Rhea" id="RHEA-COMP:10093"/>
        <dbReference type="Rhea" id="RHEA-COMP:10094"/>
        <dbReference type="ChEBI" id="CHEBI:65314"/>
        <dbReference type="ChEBI" id="CHEBI:65315"/>
        <dbReference type="EC" id="5.4.99.21"/>
    </reaction>
</comment>
<dbReference type="InterPro" id="IPR020103">
    <property type="entry name" value="PsdUridine_synth_cat_dom_sf"/>
</dbReference>
<accession>A0A0C1Q812</accession>
<dbReference type="PANTHER" id="PTHR47683:SF2">
    <property type="entry name" value="RNA-BINDING S4 DOMAIN-CONTAINING PROTEIN"/>
    <property type="match status" value="1"/>
</dbReference>
<protein>
    <recommendedName>
        <fullName evidence="6">Pseudouridine synthase</fullName>
        <ecNumber evidence="6">5.4.99.-</ecNumber>
    </recommendedName>
</protein>